<evidence type="ECO:0000313" key="2">
    <source>
        <dbReference type="Proteomes" id="UP001057402"/>
    </source>
</evidence>
<dbReference type="Proteomes" id="UP001057402">
    <property type="component" value="Chromosome 8"/>
</dbReference>
<evidence type="ECO:0000313" key="1">
    <source>
        <dbReference type="EMBL" id="KAI4331002.1"/>
    </source>
</evidence>
<name>A0ACB9N348_9MYRT</name>
<reference evidence="2" key="1">
    <citation type="journal article" date="2023" name="Front. Plant Sci.">
        <title>Chromosomal-level genome assembly of Melastoma candidum provides insights into trichome evolution.</title>
        <authorList>
            <person name="Zhong Y."/>
            <person name="Wu W."/>
            <person name="Sun C."/>
            <person name="Zou P."/>
            <person name="Liu Y."/>
            <person name="Dai S."/>
            <person name="Zhou R."/>
        </authorList>
    </citation>
    <scope>NUCLEOTIDE SEQUENCE [LARGE SCALE GENOMIC DNA]</scope>
</reference>
<dbReference type="EMBL" id="CM042887">
    <property type="protein sequence ID" value="KAI4331002.1"/>
    <property type="molecule type" value="Genomic_DNA"/>
</dbReference>
<comment type="caution">
    <text evidence="1">The sequence shown here is derived from an EMBL/GenBank/DDBJ whole genome shotgun (WGS) entry which is preliminary data.</text>
</comment>
<accession>A0ACB9N348</accession>
<proteinExistence type="predicted"/>
<protein>
    <submittedName>
        <fullName evidence="1">Uncharacterized protein</fullName>
    </submittedName>
</protein>
<gene>
    <name evidence="1" type="ORF">MLD38_029234</name>
</gene>
<sequence length="444" mass="48316">MDRQRRDRAFFISSLAEADGRHEQTSGDPNPNRNIRELDFFSVSKHGSYQPGAEKDVESNDNTGISDPSTGLNLFTAGFTVPETDHATKVKMLRGELGRLQDENGRLSSELDQITGSYNNLQGQFLMALHKHAYRNPSQDSMLDPRVSHVKTEDEMSEGSQNPYRQQQGDQTSLVSPTTPEPEHSDSKPMDRSTEMPCKKVRVSVRARSEAPLISDGCQWRKYGQKMAKGNPCPRAYYRCTMAAGCPVRKQVQRCVEDKTILITTYEGNHNHPLPPAAAAMVSATSSAAAMLLSSSTASEKAPAGSNGFFPTYHPPSALATLSASAPFPTITLDLTRNPIQLARPLLPSFPLATTDPFRPPLYGYNSQMLRHYTYAQPFMNLGGRPATSLVKTVGATVSSDPSFTAALVSTIIGCRGSKNLDESSGLSAESSCLPRSCATFSAI</sequence>
<organism evidence="1 2">
    <name type="scientific">Melastoma candidum</name>
    <dbReference type="NCBI Taxonomy" id="119954"/>
    <lineage>
        <taxon>Eukaryota</taxon>
        <taxon>Viridiplantae</taxon>
        <taxon>Streptophyta</taxon>
        <taxon>Embryophyta</taxon>
        <taxon>Tracheophyta</taxon>
        <taxon>Spermatophyta</taxon>
        <taxon>Magnoliopsida</taxon>
        <taxon>eudicotyledons</taxon>
        <taxon>Gunneridae</taxon>
        <taxon>Pentapetalae</taxon>
        <taxon>rosids</taxon>
        <taxon>malvids</taxon>
        <taxon>Myrtales</taxon>
        <taxon>Melastomataceae</taxon>
        <taxon>Melastomatoideae</taxon>
        <taxon>Melastomateae</taxon>
        <taxon>Melastoma</taxon>
    </lineage>
</organism>
<keyword evidence="2" id="KW-1185">Reference proteome</keyword>